<dbReference type="PANTHER" id="PTHR37984">
    <property type="entry name" value="PROTEIN CBG26694"/>
    <property type="match status" value="1"/>
</dbReference>
<evidence type="ECO:0000256" key="2">
    <source>
        <dbReference type="ARBA" id="ARBA00022679"/>
    </source>
</evidence>
<dbReference type="Gene3D" id="3.10.20.370">
    <property type="match status" value="1"/>
</dbReference>
<feature type="compositionally biased region" description="Basic and acidic residues" evidence="8">
    <location>
        <begin position="1192"/>
        <end position="1203"/>
    </location>
</feature>
<feature type="domain" description="Integrase catalytic" evidence="11">
    <location>
        <begin position="986"/>
        <end position="1146"/>
    </location>
</feature>
<dbReference type="SUPFAM" id="SSF50630">
    <property type="entry name" value="Acid proteases"/>
    <property type="match status" value="1"/>
</dbReference>
<protein>
    <recommendedName>
        <fullName evidence="1">RNA-directed DNA polymerase</fullName>
        <ecNumber evidence="1">2.7.7.49</ecNumber>
    </recommendedName>
</protein>
<dbReference type="CDD" id="cd09274">
    <property type="entry name" value="RNase_HI_RT_Ty3"/>
    <property type="match status" value="1"/>
</dbReference>
<dbReference type="CDD" id="cd00303">
    <property type="entry name" value="retropepsin_like"/>
    <property type="match status" value="1"/>
</dbReference>
<keyword evidence="7" id="KW-0695">RNA-directed DNA polymerase</keyword>
<dbReference type="InterPro" id="IPR001584">
    <property type="entry name" value="Integrase_cat-core"/>
</dbReference>
<dbReference type="InterPro" id="IPR036397">
    <property type="entry name" value="RNaseH_sf"/>
</dbReference>
<dbReference type="GO" id="GO:0006508">
    <property type="term" value="P:proteolysis"/>
    <property type="evidence" value="ECO:0007669"/>
    <property type="project" value="InterPro"/>
</dbReference>
<dbReference type="Pfam" id="PF13650">
    <property type="entry name" value="Asp_protease_2"/>
    <property type="match status" value="1"/>
</dbReference>
<evidence type="ECO:0000256" key="6">
    <source>
        <dbReference type="ARBA" id="ARBA00022801"/>
    </source>
</evidence>
<dbReference type="EC" id="2.7.7.49" evidence="1"/>
<keyword evidence="4" id="KW-0540">Nuclease</keyword>
<dbReference type="Pfam" id="PF00078">
    <property type="entry name" value="RVT_1"/>
    <property type="match status" value="1"/>
</dbReference>
<feature type="compositionally biased region" description="Acidic residues" evidence="8">
    <location>
        <begin position="1311"/>
        <end position="1327"/>
    </location>
</feature>
<dbReference type="InterPro" id="IPR041373">
    <property type="entry name" value="RT_RNaseH"/>
</dbReference>
<feature type="domain" description="Peptidase A2" evidence="9">
    <location>
        <begin position="101"/>
        <end position="182"/>
    </location>
</feature>
<dbReference type="STRING" id="282301.A0A267DSR4"/>
<dbReference type="FunFam" id="3.10.20.370:FF:000001">
    <property type="entry name" value="Retrovirus-related Pol polyprotein from transposon 17.6-like protein"/>
    <property type="match status" value="1"/>
</dbReference>
<keyword evidence="2" id="KW-0808">Transferase</keyword>
<dbReference type="InterPro" id="IPR043502">
    <property type="entry name" value="DNA/RNA_pol_sf"/>
</dbReference>
<dbReference type="Pfam" id="PF00665">
    <property type="entry name" value="rve"/>
    <property type="match status" value="1"/>
</dbReference>
<dbReference type="SUPFAM" id="SSF56672">
    <property type="entry name" value="DNA/RNA polymerases"/>
    <property type="match status" value="1"/>
</dbReference>
<dbReference type="Gene3D" id="1.10.340.70">
    <property type="match status" value="1"/>
</dbReference>
<dbReference type="InterPro" id="IPR001995">
    <property type="entry name" value="Peptidase_A2_cat"/>
</dbReference>
<feature type="region of interest" description="Disordered" evidence="8">
    <location>
        <begin position="322"/>
        <end position="344"/>
    </location>
</feature>
<accession>A0A267DSR4</accession>
<dbReference type="PROSITE" id="PS50994">
    <property type="entry name" value="INTEGRASE"/>
    <property type="match status" value="1"/>
</dbReference>
<dbReference type="PANTHER" id="PTHR37984:SF5">
    <property type="entry name" value="PROTEIN NYNRIN-LIKE"/>
    <property type="match status" value="1"/>
</dbReference>
<evidence type="ECO:0000256" key="5">
    <source>
        <dbReference type="ARBA" id="ARBA00022759"/>
    </source>
</evidence>
<dbReference type="GO" id="GO:0015074">
    <property type="term" value="P:DNA integration"/>
    <property type="evidence" value="ECO:0007669"/>
    <property type="project" value="InterPro"/>
</dbReference>
<feature type="region of interest" description="Disordered" evidence="8">
    <location>
        <begin position="1179"/>
        <end position="1203"/>
    </location>
</feature>
<evidence type="ECO:0000259" key="10">
    <source>
        <dbReference type="PROSITE" id="PS50878"/>
    </source>
</evidence>
<dbReference type="FunFam" id="3.30.420.10:FF:000032">
    <property type="entry name" value="Retrovirus-related Pol polyprotein from transposon 297-like Protein"/>
    <property type="match status" value="1"/>
</dbReference>
<dbReference type="Gene3D" id="3.10.10.10">
    <property type="entry name" value="HIV Type 1 Reverse Transcriptase, subunit A, domain 1"/>
    <property type="match status" value="1"/>
</dbReference>
<dbReference type="InterPro" id="IPR043128">
    <property type="entry name" value="Rev_trsase/Diguanyl_cyclase"/>
</dbReference>
<dbReference type="InterPro" id="IPR001969">
    <property type="entry name" value="Aspartic_peptidase_AS"/>
</dbReference>
<feature type="compositionally biased region" description="Polar residues" evidence="8">
    <location>
        <begin position="16"/>
        <end position="46"/>
    </location>
</feature>
<keyword evidence="5" id="KW-0255">Endonuclease</keyword>
<dbReference type="Pfam" id="PF17917">
    <property type="entry name" value="RT_RNaseH"/>
    <property type="match status" value="1"/>
</dbReference>
<dbReference type="OrthoDB" id="10051637at2759"/>
<proteinExistence type="predicted"/>
<dbReference type="Gene3D" id="3.30.420.10">
    <property type="entry name" value="Ribonuclease H-like superfamily/Ribonuclease H"/>
    <property type="match status" value="1"/>
</dbReference>
<evidence type="ECO:0000256" key="4">
    <source>
        <dbReference type="ARBA" id="ARBA00022722"/>
    </source>
</evidence>
<organism evidence="12 13">
    <name type="scientific">Macrostomum lignano</name>
    <dbReference type="NCBI Taxonomy" id="282301"/>
    <lineage>
        <taxon>Eukaryota</taxon>
        <taxon>Metazoa</taxon>
        <taxon>Spiralia</taxon>
        <taxon>Lophotrochozoa</taxon>
        <taxon>Platyhelminthes</taxon>
        <taxon>Rhabditophora</taxon>
        <taxon>Macrostomorpha</taxon>
        <taxon>Macrostomida</taxon>
        <taxon>Macrostomidae</taxon>
        <taxon>Macrostomum</taxon>
    </lineage>
</organism>
<dbReference type="FunFam" id="1.10.340.70:FF:000001">
    <property type="entry name" value="Retrovirus-related Pol polyprotein from transposon gypsy-like Protein"/>
    <property type="match status" value="1"/>
</dbReference>
<dbReference type="Gene3D" id="3.30.70.270">
    <property type="match status" value="2"/>
</dbReference>
<evidence type="ECO:0000313" key="13">
    <source>
        <dbReference type="Proteomes" id="UP000215902"/>
    </source>
</evidence>
<evidence type="ECO:0000259" key="9">
    <source>
        <dbReference type="PROSITE" id="PS50175"/>
    </source>
</evidence>
<dbReference type="PROSITE" id="PS00141">
    <property type="entry name" value="ASP_PROTEASE"/>
    <property type="match status" value="1"/>
</dbReference>
<feature type="region of interest" description="Disordered" evidence="8">
    <location>
        <begin position="1303"/>
        <end position="1361"/>
    </location>
</feature>
<dbReference type="EMBL" id="NIVC01003372">
    <property type="protein sequence ID" value="PAA51717.1"/>
    <property type="molecule type" value="Genomic_DNA"/>
</dbReference>
<keyword evidence="3" id="KW-0548">Nucleotidyltransferase</keyword>
<sequence length="1361" mass="152666">SHQHPVSGTAPHQHPVSGTASHQPLVSGTASHQPPVSGTASHQHPVSGTVPHQPPASGTAPHHQLAGFAQSQRPITVNAPQSIQINPASIYVTASIAGRRVNALVDSGASCTIISREAYQSMPKQSVRDLAGAEGYVSLANGSPIEIERTVLLRLSIADKVIDTPALVVSGVKYQLVLGSDFCRDNSCVIDYKTAVFSVQDTAIPFRWQAERPIVCRILATRSSTIPPGHQAVLSARLESKGRRNRGCVGLTENLGANDLAAGRWLAKALVIPNSGSRLPTRLINITEEPVRIRQGCTLGWFCPLESTEPLNTIKLLAVESGDDPQEEPKVQGSNSPSEADLLPNSYGDCGLSTKEDEEFRILVRSYSDVFTTKQTSSKLTTVVEHEINTENARPIKIPPRRLPPHLQPEVDRQVNELLEKGQIEEAQSPWCFPLVCVKKKSGEMRMCVDYRKLNEVTVKDAVPMPRVDDALEAVHGAKIFSTMDLHSGFWQVGVRPQDQDKTAFAVPHRGPFRWKVMPFGLVNSPATFTRLMAAVLDKQIWKTCLVYIDDLLVWSTDVDEHLRRLEEIFSKLRQANLCLKPQKCHFLQKQVKFLGHTLSAAGISTDEEKVQEVKNWPTPRSSTELHSFLGLCGYYRKFIKDFAAIAAPLTRLTTKDAKFEWKTEQQLAFETLKERMTSSEVMAHPDFSPDAGEFILDTDGSSKMGIGAVLSQVQPDGAERVIAYGSKTLNQAERNYCTTRLELLAVVTFIMKFRYYLLGKAFCLRTDHSSLQWLKNFSDAEGQVARWLEKLAPFQYRIVHRPGRSHGNADAMSRKPVRRHFGAETCPACAQHPEGLNAVEFERFSAGNLASEQDQDDDLRTVKEALGSNPVPDKSETAWSPLARAVWTRKDDLVLQENVLLVRNKDRRDEYQMVLPRKALDRILKTLHEGVGGGHMGFAKTKFKVLQRYWRPGLSRAIEEYIRGCATCCKSKPGKRNRAPLQPLTFAAPFDCVMMDIVGPLPRSKAGNIYLLTVQDSFTKWPDAYPLRNQKARTVARALFNRWISQHGCPSTLHSDQGRNFESQVMREMCRILEIRKSRTTAYHPSGNGQVENFNKSLKSILKCCLEDSGRNDWEEFVSSALMAYRSSVHRATGYTPHYMVYGTEMRLPIDLTDQPPQPVDSHVNFVKELEDKLQTAHRAARQQLNTYQRRQKDQYDKRTRGSDIQEGDHVFVYSPALKPDEAAKFHVSWLGPVKVLERRSEVLFKVENPSNRKKSKFVHFNNLRKFARPAALETPVRTAAPPEVVDETDSETEAECETWTRPQLMPPQDAEEVAEVLEEQMELVDDPQPTHNPVEAAPEPRRSGRLRRPPDRYGQPVTF</sequence>
<feature type="region of interest" description="Disordered" evidence="8">
    <location>
        <begin position="1"/>
        <end position="63"/>
    </location>
</feature>
<dbReference type="CDD" id="cd01647">
    <property type="entry name" value="RT_LTR"/>
    <property type="match status" value="1"/>
</dbReference>
<keyword evidence="13" id="KW-1185">Reference proteome</keyword>
<dbReference type="GO" id="GO:0003964">
    <property type="term" value="F:RNA-directed DNA polymerase activity"/>
    <property type="evidence" value="ECO:0007669"/>
    <property type="project" value="UniProtKB-KW"/>
</dbReference>
<evidence type="ECO:0000256" key="1">
    <source>
        <dbReference type="ARBA" id="ARBA00012493"/>
    </source>
</evidence>
<dbReference type="InterPro" id="IPR000477">
    <property type="entry name" value="RT_dom"/>
</dbReference>
<keyword evidence="6" id="KW-0378">Hydrolase</keyword>
<dbReference type="GO" id="GO:0004519">
    <property type="term" value="F:endonuclease activity"/>
    <property type="evidence" value="ECO:0007669"/>
    <property type="project" value="UniProtKB-KW"/>
</dbReference>
<dbReference type="GO" id="GO:0003676">
    <property type="term" value="F:nucleic acid binding"/>
    <property type="evidence" value="ECO:0007669"/>
    <property type="project" value="InterPro"/>
</dbReference>
<dbReference type="FunFam" id="3.30.70.270:FF:000020">
    <property type="entry name" value="Transposon Tf2-6 polyprotein-like Protein"/>
    <property type="match status" value="1"/>
</dbReference>
<feature type="domain" description="Reverse transcriptase" evidence="10">
    <location>
        <begin position="419"/>
        <end position="599"/>
    </location>
</feature>
<evidence type="ECO:0000256" key="3">
    <source>
        <dbReference type="ARBA" id="ARBA00022695"/>
    </source>
</evidence>
<evidence type="ECO:0000256" key="7">
    <source>
        <dbReference type="ARBA" id="ARBA00022918"/>
    </source>
</evidence>
<gene>
    <name evidence="12" type="ORF">BOX15_Mlig028617g14</name>
</gene>
<comment type="caution">
    <text evidence="12">The sequence shown here is derived from an EMBL/GenBank/DDBJ whole genome shotgun (WGS) entry which is preliminary data.</text>
</comment>
<evidence type="ECO:0000259" key="11">
    <source>
        <dbReference type="PROSITE" id="PS50994"/>
    </source>
</evidence>
<dbReference type="GO" id="GO:0004190">
    <property type="term" value="F:aspartic-type endopeptidase activity"/>
    <property type="evidence" value="ECO:0007669"/>
    <property type="project" value="InterPro"/>
</dbReference>
<dbReference type="InterPro" id="IPR012337">
    <property type="entry name" value="RNaseH-like_sf"/>
</dbReference>
<dbReference type="PROSITE" id="PS50175">
    <property type="entry name" value="ASP_PROT_RETROV"/>
    <property type="match status" value="1"/>
</dbReference>
<dbReference type="Gene3D" id="2.40.70.10">
    <property type="entry name" value="Acid Proteases"/>
    <property type="match status" value="1"/>
</dbReference>
<feature type="non-terminal residue" evidence="12">
    <location>
        <position position="1"/>
    </location>
</feature>
<reference evidence="12 13" key="1">
    <citation type="submission" date="2017-06" db="EMBL/GenBank/DDBJ databases">
        <title>A platform for efficient transgenesis in Macrostomum lignano, a flatworm model organism for stem cell research.</title>
        <authorList>
            <person name="Berezikov E."/>
        </authorList>
    </citation>
    <scope>NUCLEOTIDE SEQUENCE [LARGE SCALE GENOMIC DNA]</scope>
    <source>
        <strain evidence="12">DV1</strain>
        <tissue evidence="12">Whole organism</tissue>
    </source>
</reference>
<name>A0A267DSR4_9PLAT</name>
<dbReference type="InterPro" id="IPR021109">
    <property type="entry name" value="Peptidase_aspartic_dom_sf"/>
</dbReference>
<dbReference type="InterPro" id="IPR050951">
    <property type="entry name" value="Retrovirus_Pol_polyprotein"/>
</dbReference>
<dbReference type="SUPFAM" id="SSF53098">
    <property type="entry name" value="Ribonuclease H-like"/>
    <property type="match status" value="1"/>
</dbReference>
<evidence type="ECO:0000313" key="12">
    <source>
        <dbReference type="EMBL" id="PAA51717.1"/>
    </source>
</evidence>
<dbReference type="InterPro" id="IPR041588">
    <property type="entry name" value="Integrase_H2C2"/>
</dbReference>
<dbReference type="Proteomes" id="UP000215902">
    <property type="component" value="Unassembled WGS sequence"/>
</dbReference>
<evidence type="ECO:0000256" key="8">
    <source>
        <dbReference type="SAM" id="MobiDB-lite"/>
    </source>
</evidence>
<dbReference type="PROSITE" id="PS50878">
    <property type="entry name" value="RT_POL"/>
    <property type="match status" value="1"/>
</dbReference>
<dbReference type="Pfam" id="PF17921">
    <property type="entry name" value="Integrase_H2C2"/>
    <property type="match status" value="1"/>
</dbReference>